<name>A0A240UJJ6_9GAMM</name>
<dbReference type="Gene3D" id="3.30.70.1400">
    <property type="entry name" value="Aminomethyltransferase beta-barrel domains"/>
    <property type="match status" value="1"/>
</dbReference>
<dbReference type="AlphaFoldDB" id="A0A240UJJ6"/>
<dbReference type="SUPFAM" id="SSF103025">
    <property type="entry name" value="Folate-binding domain"/>
    <property type="match status" value="1"/>
</dbReference>
<dbReference type="EMBL" id="CP021358">
    <property type="protein sequence ID" value="ART61648.1"/>
    <property type="molecule type" value="Genomic_DNA"/>
</dbReference>
<protein>
    <recommendedName>
        <fullName evidence="3">Aminomethyltransferase folate-binding domain-containing protein</fullName>
    </recommendedName>
</protein>
<dbReference type="NCBIfam" id="TIGR03317">
    <property type="entry name" value="ygfZ_signature"/>
    <property type="match status" value="1"/>
</dbReference>
<accession>A0A240UJJ6</accession>
<dbReference type="OrthoDB" id="9796287at2"/>
<dbReference type="PANTHER" id="PTHR22602">
    <property type="entry name" value="TRANSFERASE CAF17, MITOCHONDRIAL-RELATED"/>
    <property type="match status" value="1"/>
</dbReference>
<dbReference type="Gene3D" id="3.30.70.1630">
    <property type="match status" value="1"/>
</dbReference>
<dbReference type="InterPro" id="IPR045179">
    <property type="entry name" value="YgfZ/GcvT"/>
</dbReference>
<reference evidence="1 2" key="1">
    <citation type="submission" date="2017-05" db="EMBL/GenBank/DDBJ databases">
        <authorList>
            <person name="Song R."/>
            <person name="Chenine A.L."/>
            <person name="Ruprecht R.M."/>
        </authorList>
    </citation>
    <scope>NUCLEOTIDE SEQUENCE [LARGE SCALE GENOMIC DNA]</scope>
    <source>
        <strain evidence="1">SW32</strain>
    </source>
</reference>
<proteinExistence type="predicted"/>
<dbReference type="InterPro" id="IPR017703">
    <property type="entry name" value="YgfZ/GCV_T_CS"/>
</dbReference>
<dbReference type="Gene3D" id="2.40.30.160">
    <property type="match status" value="1"/>
</dbReference>
<keyword evidence="2" id="KW-1185">Reference proteome</keyword>
<gene>
    <name evidence="1" type="ORF">B9H00_00040</name>
</gene>
<evidence type="ECO:0008006" key="3">
    <source>
        <dbReference type="Google" id="ProtNLM"/>
    </source>
</evidence>
<dbReference type="Proteomes" id="UP000194457">
    <property type="component" value="Chromosome"/>
</dbReference>
<dbReference type="GO" id="GO:0016226">
    <property type="term" value="P:iron-sulfur cluster assembly"/>
    <property type="evidence" value="ECO:0007669"/>
    <property type="project" value="TreeGrafter"/>
</dbReference>
<organism evidence="1 2">
    <name type="scientific">Kushneria marisflavi</name>
    <dbReference type="NCBI Taxonomy" id="157779"/>
    <lineage>
        <taxon>Bacteria</taxon>
        <taxon>Pseudomonadati</taxon>
        <taxon>Pseudomonadota</taxon>
        <taxon>Gammaproteobacteria</taxon>
        <taxon>Oceanospirillales</taxon>
        <taxon>Halomonadaceae</taxon>
        <taxon>Kushneria</taxon>
    </lineage>
</organism>
<evidence type="ECO:0000313" key="2">
    <source>
        <dbReference type="Proteomes" id="UP000194457"/>
    </source>
</evidence>
<dbReference type="PANTHER" id="PTHR22602:SF0">
    <property type="entry name" value="TRANSFERASE CAF17, MITOCHONDRIAL-RELATED"/>
    <property type="match status" value="1"/>
</dbReference>
<evidence type="ECO:0000313" key="1">
    <source>
        <dbReference type="EMBL" id="ART61648.1"/>
    </source>
</evidence>
<dbReference type="KEGG" id="kma:B9H00_00040"/>
<sequence length="393" mass="43470">MAFLSPGSHAMIAAACKVLPSPRYALSWRNGDQADQPCVIATVCANFSGVIMSHPHWQTLLQQPSAESSSKGPDVDGQRDTVIVPLEDRVVLEVRGPDSEKFLQGQASASTVHATDTIAPPAVFCTPKGRAIANVQLIKSAPECYWLLLERSIADALHQHLAKYAAFYKAELTLRHDLAIAGLAGHRLDDVLGATMTLPHADWGVRVSADEELAITRHPHDMMRLVLIASEERLAELCRSLKADLTLASNELWQRLDIEAGLLWLDELQREKWLPQMFNWEALAGISFKKGCYTGQEVVARAHYRGQVKKRLMRLSVPTAERIEVGTDIRDATSDKTLGEVVRSATTNDNHVEVLAVMTIKDDMPSLTVNDQPAHLKPLPYVLERRDPETLSD</sequence>